<dbReference type="PANTHER" id="PTHR44379:SF5">
    <property type="entry name" value="OXIDOREDUCTASE WITH IRON-SULFUR SUBUNIT"/>
    <property type="match status" value="1"/>
</dbReference>
<feature type="domain" description="FAD-binding PCMH-type" evidence="8">
    <location>
        <begin position="188"/>
        <end position="355"/>
    </location>
</feature>
<keyword evidence="4" id="KW-0560">Oxidoreductase</keyword>
<evidence type="ECO:0000259" key="8">
    <source>
        <dbReference type="PROSITE" id="PS51387"/>
    </source>
</evidence>
<sequence>MERASSQARKTMKENAPEERNGVAPRHAPANGANAVRINGEWHGAPETGMVLMDWLRGELSIESPKPACDSGHCGNCAVLLDGRPAKSCTVLTDTLIGSDVVTLEGFERNPGKLSALNDACNQPAVFQCGYCKPGFVFACHALLASNPEPSRNDIRAAFAGVLCRCTGYQTIVDAVEKAIQNMRQRDRNAPQPRIHRPGSLSAALQLSARLPGSRWLAGGQQLVPALRRATEKPAELIDIEGIEALKGISILEGNLHIGACCTHADIAASPVVDQSLPKLAEVAGHIGDVYVRSRGTLGGNLVSNARDGCYSPLLIAAGAWILGRSGAIPADEWFSAGAASTELIVGVRIPVPRSLFHRNFRQRPGRAALIGVTAARAADGHVRIGIAGYAACAFRAPDPEMLLRGLDQPEANDTLPALLGRDPVDDTYAHGAYRTAILRELLLGLRGDLAASA</sequence>
<keyword evidence="5" id="KW-0408">Iron</keyword>
<dbReference type="InterPro" id="IPR036884">
    <property type="entry name" value="2Fe-2S-bd_dom_sf"/>
</dbReference>
<evidence type="ECO:0000256" key="6">
    <source>
        <dbReference type="ARBA" id="ARBA00023014"/>
    </source>
</evidence>
<proteinExistence type="predicted"/>
<protein>
    <recommendedName>
        <fullName evidence="8">FAD-binding PCMH-type domain-containing protein</fullName>
    </recommendedName>
</protein>
<dbReference type="InterPro" id="IPR036010">
    <property type="entry name" value="2Fe-2S_ferredoxin-like_sf"/>
</dbReference>
<dbReference type="GO" id="GO:0051537">
    <property type="term" value="F:2 iron, 2 sulfur cluster binding"/>
    <property type="evidence" value="ECO:0007669"/>
    <property type="project" value="UniProtKB-KW"/>
</dbReference>
<keyword evidence="2" id="KW-0479">Metal-binding</keyword>
<dbReference type="Gene3D" id="3.30.43.10">
    <property type="entry name" value="Uridine Diphospho-n-acetylenolpyruvylglucosamine Reductase, domain 2"/>
    <property type="match status" value="1"/>
</dbReference>
<evidence type="ECO:0000256" key="5">
    <source>
        <dbReference type="ARBA" id="ARBA00023004"/>
    </source>
</evidence>
<dbReference type="Gene3D" id="3.10.20.30">
    <property type="match status" value="1"/>
</dbReference>
<dbReference type="Proteomes" id="UP000216020">
    <property type="component" value="Unassembled WGS sequence"/>
</dbReference>
<keyword evidence="3" id="KW-0285">Flavoprotein</keyword>
<dbReference type="InterPro" id="IPR006058">
    <property type="entry name" value="2Fe2S_fd_BS"/>
</dbReference>
<feature type="region of interest" description="Disordered" evidence="7">
    <location>
        <begin position="1"/>
        <end position="30"/>
    </location>
</feature>
<keyword evidence="3" id="KW-0274">FAD</keyword>
<comment type="caution">
    <text evidence="9">The sequence shown here is derived from an EMBL/GenBank/DDBJ whole genome shotgun (WGS) entry which is preliminary data.</text>
</comment>
<dbReference type="InterPro" id="IPR002346">
    <property type="entry name" value="Mopterin_DH_FAD-bd"/>
</dbReference>
<dbReference type="Pfam" id="PF01799">
    <property type="entry name" value="Fer2_2"/>
    <property type="match status" value="1"/>
</dbReference>
<dbReference type="GO" id="GO:0016491">
    <property type="term" value="F:oxidoreductase activity"/>
    <property type="evidence" value="ECO:0007669"/>
    <property type="project" value="UniProtKB-KW"/>
</dbReference>
<evidence type="ECO:0000256" key="7">
    <source>
        <dbReference type="SAM" id="MobiDB-lite"/>
    </source>
</evidence>
<dbReference type="InterPro" id="IPR016167">
    <property type="entry name" value="FAD-bd_PCMH_sub1"/>
</dbReference>
<evidence type="ECO:0000256" key="4">
    <source>
        <dbReference type="ARBA" id="ARBA00023002"/>
    </source>
</evidence>
<evidence type="ECO:0000313" key="10">
    <source>
        <dbReference type="Proteomes" id="UP000216020"/>
    </source>
</evidence>
<dbReference type="PANTHER" id="PTHR44379">
    <property type="entry name" value="OXIDOREDUCTASE WITH IRON-SULFUR SUBUNIT"/>
    <property type="match status" value="1"/>
</dbReference>
<dbReference type="InterPro" id="IPR016169">
    <property type="entry name" value="FAD-bd_PCMH_sub2"/>
</dbReference>
<dbReference type="SUPFAM" id="SSF55447">
    <property type="entry name" value="CO dehydrogenase flavoprotein C-terminal domain-like"/>
    <property type="match status" value="1"/>
</dbReference>
<dbReference type="EMBL" id="NEVM01000001">
    <property type="protein sequence ID" value="OZI37410.1"/>
    <property type="molecule type" value="Genomic_DNA"/>
</dbReference>
<dbReference type="InterPro" id="IPR016166">
    <property type="entry name" value="FAD-bd_PCMH"/>
</dbReference>
<dbReference type="SUPFAM" id="SSF47741">
    <property type="entry name" value="CO dehydrogenase ISP C-domain like"/>
    <property type="match status" value="1"/>
</dbReference>
<dbReference type="Gene3D" id="1.10.150.120">
    <property type="entry name" value="[2Fe-2S]-binding domain"/>
    <property type="match status" value="1"/>
</dbReference>
<gene>
    <name evidence="9" type="ORF">CAL29_03080</name>
</gene>
<dbReference type="InterPro" id="IPR002888">
    <property type="entry name" value="2Fe-2S-bd"/>
</dbReference>
<dbReference type="InterPro" id="IPR036318">
    <property type="entry name" value="FAD-bd_PCMH-like_sf"/>
</dbReference>
<name>A0A261SKW9_9BORD</name>
<dbReference type="GO" id="GO:0071949">
    <property type="term" value="F:FAD binding"/>
    <property type="evidence" value="ECO:0007669"/>
    <property type="project" value="InterPro"/>
</dbReference>
<dbReference type="InterPro" id="IPR051452">
    <property type="entry name" value="Diverse_Oxidoreductases"/>
</dbReference>
<feature type="compositionally biased region" description="Basic and acidic residues" evidence="7">
    <location>
        <begin position="11"/>
        <end position="21"/>
    </location>
</feature>
<keyword evidence="1" id="KW-0001">2Fe-2S</keyword>
<reference evidence="10" key="1">
    <citation type="submission" date="2017-05" db="EMBL/GenBank/DDBJ databases">
        <title>Complete and WGS of Bordetella genogroups.</title>
        <authorList>
            <person name="Spilker T."/>
            <person name="Lipuma J."/>
        </authorList>
    </citation>
    <scope>NUCLEOTIDE SEQUENCE [LARGE SCALE GENOMIC DNA]</scope>
    <source>
        <strain evidence="10">AU16122</strain>
    </source>
</reference>
<dbReference type="AlphaFoldDB" id="A0A261SKW9"/>
<organism evidence="9 10">
    <name type="scientific">Bordetella genomosp. 10</name>
    <dbReference type="NCBI Taxonomy" id="1416804"/>
    <lineage>
        <taxon>Bacteria</taxon>
        <taxon>Pseudomonadati</taxon>
        <taxon>Pseudomonadota</taxon>
        <taxon>Betaproteobacteria</taxon>
        <taxon>Burkholderiales</taxon>
        <taxon>Alcaligenaceae</taxon>
        <taxon>Bordetella</taxon>
    </lineage>
</organism>
<keyword evidence="10" id="KW-1185">Reference proteome</keyword>
<dbReference type="GO" id="GO:0046872">
    <property type="term" value="F:metal ion binding"/>
    <property type="evidence" value="ECO:0007669"/>
    <property type="project" value="UniProtKB-KW"/>
</dbReference>
<evidence type="ECO:0000256" key="3">
    <source>
        <dbReference type="ARBA" id="ARBA00022827"/>
    </source>
</evidence>
<dbReference type="Pfam" id="PF00941">
    <property type="entry name" value="FAD_binding_5"/>
    <property type="match status" value="1"/>
</dbReference>
<keyword evidence="6" id="KW-0411">Iron-sulfur</keyword>
<dbReference type="OrthoDB" id="9179439at2"/>
<accession>A0A261SKW9</accession>
<dbReference type="InterPro" id="IPR036683">
    <property type="entry name" value="CO_DH_flav_C_dom_sf"/>
</dbReference>
<dbReference type="PROSITE" id="PS51387">
    <property type="entry name" value="FAD_PCMH"/>
    <property type="match status" value="1"/>
</dbReference>
<dbReference type="SUPFAM" id="SSF56176">
    <property type="entry name" value="FAD-binding/transporter-associated domain-like"/>
    <property type="match status" value="1"/>
</dbReference>
<dbReference type="PROSITE" id="PS00197">
    <property type="entry name" value="2FE2S_FER_1"/>
    <property type="match status" value="1"/>
</dbReference>
<dbReference type="SUPFAM" id="SSF54292">
    <property type="entry name" value="2Fe-2S ferredoxin-like"/>
    <property type="match status" value="1"/>
</dbReference>
<dbReference type="InterPro" id="IPR012675">
    <property type="entry name" value="Beta-grasp_dom_sf"/>
</dbReference>
<evidence type="ECO:0000256" key="2">
    <source>
        <dbReference type="ARBA" id="ARBA00022723"/>
    </source>
</evidence>
<evidence type="ECO:0000313" key="9">
    <source>
        <dbReference type="EMBL" id="OZI37410.1"/>
    </source>
</evidence>
<dbReference type="Gene3D" id="3.30.465.10">
    <property type="match status" value="1"/>
</dbReference>
<evidence type="ECO:0000256" key="1">
    <source>
        <dbReference type="ARBA" id="ARBA00022714"/>
    </source>
</evidence>